<reference evidence="1 2" key="2">
    <citation type="submission" date="2019-09" db="EMBL/GenBank/DDBJ databases">
        <title>Complete Genome Sequence and Methylome Analysis of free living Spirochaetas.</title>
        <authorList>
            <person name="Leshcheva N."/>
            <person name="Mikheeva N."/>
        </authorList>
    </citation>
    <scope>NUCLEOTIDE SEQUENCE [LARGE SCALE GENOMIC DNA]</scope>
    <source>
        <strain evidence="1 2">P</strain>
    </source>
</reference>
<evidence type="ECO:0008006" key="3">
    <source>
        <dbReference type="Google" id="ProtNLM"/>
    </source>
</evidence>
<dbReference type="PANTHER" id="PTHR11669:SF8">
    <property type="entry name" value="DNA POLYMERASE III SUBUNIT DELTA"/>
    <property type="match status" value="1"/>
</dbReference>
<proteinExistence type="predicted"/>
<dbReference type="PANTHER" id="PTHR11669">
    <property type="entry name" value="REPLICATION FACTOR C / DNA POLYMERASE III GAMMA-TAU SUBUNIT"/>
    <property type="match status" value="1"/>
</dbReference>
<dbReference type="Gene3D" id="3.40.50.300">
    <property type="entry name" value="P-loop containing nucleotide triphosphate hydrolases"/>
    <property type="match status" value="1"/>
</dbReference>
<reference evidence="1 2" key="1">
    <citation type="submission" date="2019-02" db="EMBL/GenBank/DDBJ databases">
        <authorList>
            <person name="Fomenkov A."/>
            <person name="Dubinina G."/>
            <person name="Grabovich M."/>
            <person name="Vincze T."/>
            <person name="Roberts R.J."/>
        </authorList>
    </citation>
    <scope>NUCLEOTIDE SEQUENCE [LARGE SCALE GENOMIC DNA]</scope>
    <source>
        <strain evidence="1 2">P</strain>
    </source>
</reference>
<dbReference type="Pfam" id="PF13177">
    <property type="entry name" value="DNA_pol3_delta2"/>
    <property type="match status" value="2"/>
</dbReference>
<dbReference type="KEGG" id="sper:EW093_16970"/>
<dbReference type="Proteomes" id="UP000323824">
    <property type="component" value="Chromosome"/>
</dbReference>
<dbReference type="AlphaFoldDB" id="A0A5C1QGV2"/>
<name>A0A5C1QGV2_9SPIO</name>
<keyword evidence="2" id="KW-1185">Reference proteome</keyword>
<evidence type="ECO:0000313" key="1">
    <source>
        <dbReference type="EMBL" id="QEN06309.1"/>
    </source>
</evidence>
<dbReference type="InterPro" id="IPR027417">
    <property type="entry name" value="P-loop_NTPase"/>
</dbReference>
<dbReference type="EMBL" id="CP035807">
    <property type="protein sequence ID" value="QEN06309.1"/>
    <property type="molecule type" value="Genomic_DNA"/>
</dbReference>
<dbReference type="OrthoDB" id="350329at2"/>
<dbReference type="InterPro" id="IPR050238">
    <property type="entry name" value="DNA_Rep/Repair_Clamp_Loader"/>
</dbReference>
<sequence length="406" mass="47354">MNSIFYREYRNRSLVFENLLFQNHVVETLKREIEGGNLPQSMLFFGEPYSGKLTAALELARVVNCEFTGEWGCSCKSCTQSLSLQHPYTLLTGSRYSMLEINQSADFLINERSRSSQFVFTRNVRKLIKRFNEDLWDKEDNKYKKAVSSLNNIEEILYLIEPTQNLPAEKKLQSTVKKILTECGKLANELPKGNIPISQIRKISNWVRRSSSGNKKVVILERAELMQDSSRNALLKVLEEPPRDTYFILISEKRSTVLPTILSRVRTYSFKHRDNKEQELILNKLFKTSSDKNSIKEYFLSYSDYEGDAFLKIVQNYTEFCFNKDGAFSDALDSKIDVSYFNEFLEVFTNELKKIYYNNEGIISLNQLEAINSSIRDKVIKLLHYNQNPMLLLETLYYEVKRIIYA</sequence>
<gene>
    <name evidence="1" type="ORF">EW093_16970</name>
</gene>
<evidence type="ECO:0000313" key="2">
    <source>
        <dbReference type="Proteomes" id="UP000323824"/>
    </source>
</evidence>
<protein>
    <recommendedName>
        <fullName evidence="3">DNA polymerase III</fullName>
    </recommendedName>
</protein>
<organism evidence="1 2">
    <name type="scientific">Thiospirochaeta perfilievii</name>
    <dbReference type="NCBI Taxonomy" id="252967"/>
    <lineage>
        <taxon>Bacteria</taxon>
        <taxon>Pseudomonadati</taxon>
        <taxon>Spirochaetota</taxon>
        <taxon>Spirochaetia</taxon>
        <taxon>Spirochaetales</taxon>
        <taxon>Spirochaetaceae</taxon>
        <taxon>Thiospirochaeta</taxon>
    </lineage>
</organism>
<accession>A0A5C1QGV2</accession>
<dbReference type="SUPFAM" id="SSF52540">
    <property type="entry name" value="P-loop containing nucleoside triphosphate hydrolases"/>
    <property type="match status" value="1"/>
</dbReference>
<dbReference type="GO" id="GO:0006261">
    <property type="term" value="P:DNA-templated DNA replication"/>
    <property type="evidence" value="ECO:0007669"/>
    <property type="project" value="TreeGrafter"/>
</dbReference>